<keyword evidence="3" id="KW-1185">Reference proteome</keyword>
<dbReference type="Proteomes" id="UP000014523">
    <property type="component" value="Unassembled WGS sequence"/>
</dbReference>
<dbReference type="AlphaFoldDB" id="A0A829HFT9"/>
<reference evidence="2 3" key="1">
    <citation type="submission" date="2013-06" db="EMBL/GenBank/DDBJ databases">
        <title>The Genome Sequence of Acinetobacter gyllenbergii CIP 110306.</title>
        <authorList>
            <consortium name="The Broad Institute Genome Sequencing Platform"/>
            <consortium name="The Broad Institute Genome Sequencing Center for Infectious Disease"/>
            <person name="Cerqueira G."/>
            <person name="Feldgarden M."/>
            <person name="Courvalin P."/>
            <person name="Perichon B."/>
            <person name="Grillot-Courvalin C."/>
            <person name="Clermont D."/>
            <person name="Rocha E."/>
            <person name="Yoon E.-J."/>
            <person name="Nemec A."/>
            <person name="Young S.K."/>
            <person name="Zeng Q."/>
            <person name="Gargeya S."/>
            <person name="Fitzgerald M."/>
            <person name="Abouelleil A."/>
            <person name="Alvarado L."/>
            <person name="Berlin A.M."/>
            <person name="Chapman S.B."/>
            <person name="Dewar J."/>
            <person name="Goldberg J."/>
            <person name="Griggs A."/>
            <person name="Gujja S."/>
            <person name="Hansen M."/>
            <person name="Howarth C."/>
            <person name="Imamovic A."/>
            <person name="Larimer J."/>
            <person name="McCowan C."/>
            <person name="Murphy C."/>
            <person name="Pearson M."/>
            <person name="Priest M."/>
            <person name="Roberts A."/>
            <person name="Saif S."/>
            <person name="Shea T."/>
            <person name="Sykes S."/>
            <person name="Wortman J."/>
            <person name="Nusbaum C."/>
            <person name="Birren B."/>
        </authorList>
    </citation>
    <scope>NUCLEOTIDE SEQUENCE [LARGE SCALE GENOMIC DNA]</scope>
    <source>
        <strain evidence="2 3">CIP 110306</strain>
    </source>
</reference>
<dbReference type="InterPro" id="IPR025948">
    <property type="entry name" value="HTH-like_dom"/>
</dbReference>
<name>A0A829HFT9_9GAMM</name>
<evidence type="ECO:0000259" key="1">
    <source>
        <dbReference type="Pfam" id="PF13276"/>
    </source>
</evidence>
<feature type="domain" description="HTH-like" evidence="1">
    <location>
        <begin position="48"/>
        <end position="103"/>
    </location>
</feature>
<dbReference type="Pfam" id="PF13276">
    <property type="entry name" value="HTH_21"/>
    <property type="match status" value="1"/>
</dbReference>
<sequence length="174" mass="20478">MVDFIHNNKDQYGVEAICRILPIAPSTYYRTLDLTVNPEHRAKRDLHDEHHAEQIKRIWKESLGRYGARKVWQQLKREGSVIARCTIARLMQKLGIQGVWRGKNKQTTRNRDDQKRADDLVKRNFNADHPNPCEAMLLRWVTSRIFKQIQAGFILHLLLMSSHEQLLDGKYRHG</sequence>
<comment type="caution">
    <text evidence="2">The sequence shown here is derived from an EMBL/GenBank/DDBJ whole genome shotgun (WGS) entry which is preliminary data.</text>
</comment>
<proteinExistence type="predicted"/>
<gene>
    <name evidence="2" type="ORF">F957_02456</name>
</gene>
<organism evidence="2 3">
    <name type="scientific">Acinetobacter gyllenbergii CIP 110306 = MTCC 11365</name>
    <dbReference type="NCBI Taxonomy" id="1217657"/>
    <lineage>
        <taxon>Bacteria</taxon>
        <taxon>Pseudomonadati</taxon>
        <taxon>Pseudomonadota</taxon>
        <taxon>Gammaproteobacteria</taxon>
        <taxon>Moraxellales</taxon>
        <taxon>Moraxellaceae</taxon>
        <taxon>Acinetobacter</taxon>
    </lineage>
</organism>
<evidence type="ECO:0000313" key="3">
    <source>
        <dbReference type="Proteomes" id="UP000014523"/>
    </source>
</evidence>
<evidence type="ECO:0000313" key="2">
    <source>
        <dbReference type="EMBL" id="EPF80074.1"/>
    </source>
</evidence>
<protein>
    <recommendedName>
        <fullName evidence="1">HTH-like domain-containing protein</fullName>
    </recommendedName>
</protein>
<dbReference type="InterPro" id="IPR050900">
    <property type="entry name" value="Transposase_IS3/IS150/IS904"/>
</dbReference>
<dbReference type="PANTHER" id="PTHR46889">
    <property type="entry name" value="TRANSPOSASE INSF FOR INSERTION SEQUENCE IS3B-RELATED"/>
    <property type="match status" value="1"/>
</dbReference>
<dbReference type="EMBL" id="ATGG01000018">
    <property type="protein sequence ID" value="EPF80074.1"/>
    <property type="molecule type" value="Genomic_DNA"/>
</dbReference>
<dbReference type="PANTHER" id="PTHR46889:SF4">
    <property type="entry name" value="TRANSPOSASE INSO FOR INSERTION SEQUENCE ELEMENT IS911B-RELATED"/>
    <property type="match status" value="1"/>
</dbReference>
<accession>A0A829HFT9</accession>